<proteinExistence type="predicted"/>
<keyword evidence="3" id="KW-0862">Zinc</keyword>
<feature type="compositionally biased region" description="Low complexity" evidence="4">
    <location>
        <begin position="188"/>
        <end position="199"/>
    </location>
</feature>
<gene>
    <name evidence="6" type="ORF">CCMP2556_LOCUS53</name>
</gene>
<evidence type="ECO:0000259" key="5">
    <source>
        <dbReference type="PROSITE" id="PS01358"/>
    </source>
</evidence>
<feature type="region of interest" description="Disordered" evidence="4">
    <location>
        <begin position="506"/>
        <end position="531"/>
    </location>
</feature>
<dbReference type="Proteomes" id="UP001642484">
    <property type="component" value="Unassembled WGS sequence"/>
</dbReference>
<evidence type="ECO:0000256" key="1">
    <source>
        <dbReference type="ARBA" id="ARBA00022723"/>
    </source>
</evidence>
<evidence type="ECO:0000313" key="7">
    <source>
        <dbReference type="Proteomes" id="UP001642484"/>
    </source>
</evidence>
<evidence type="ECO:0000256" key="3">
    <source>
        <dbReference type="ARBA" id="ARBA00022833"/>
    </source>
</evidence>
<feature type="region of interest" description="Disordered" evidence="4">
    <location>
        <begin position="1134"/>
        <end position="1153"/>
    </location>
</feature>
<comment type="caution">
    <text evidence="6">The sequence shown here is derived from an EMBL/GenBank/DDBJ whole genome shotgun (WGS) entry which is preliminary data.</text>
</comment>
<dbReference type="PROSITE" id="PS01358">
    <property type="entry name" value="ZF_RANBP2_1"/>
    <property type="match status" value="1"/>
</dbReference>
<feature type="compositionally biased region" description="Basic and acidic residues" evidence="4">
    <location>
        <begin position="321"/>
        <end position="340"/>
    </location>
</feature>
<feature type="compositionally biased region" description="Polar residues" evidence="4">
    <location>
        <begin position="362"/>
        <end position="371"/>
    </location>
</feature>
<keyword evidence="7" id="KW-1185">Reference proteome</keyword>
<evidence type="ECO:0000313" key="6">
    <source>
        <dbReference type="EMBL" id="CAK8985256.1"/>
    </source>
</evidence>
<accession>A0ABP0H4W7</accession>
<dbReference type="EMBL" id="CAXAMN010000001">
    <property type="protein sequence ID" value="CAK8985256.1"/>
    <property type="molecule type" value="Genomic_DNA"/>
</dbReference>
<name>A0ABP0H4W7_9DINO</name>
<evidence type="ECO:0000256" key="2">
    <source>
        <dbReference type="ARBA" id="ARBA00022771"/>
    </source>
</evidence>
<organism evidence="6 7">
    <name type="scientific">Durusdinium trenchii</name>
    <dbReference type="NCBI Taxonomy" id="1381693"/>
    <lineage>
        <taxon>Eukaryota</taxon>
        <taxon>Sar</taxon>
        <taxon>Alveolata</taxon>
        <taxon>Dinophyceae</taxon>
        <taxon>Suessiales</taxon>
        <taxon>Symbiodiniaceae</taxon>
        <taxon>Durusdinium</taxon>
    </lineage>
</organism>
<feature type="domain" description="RanBP2-type" evidence="5">
    <location>
        <begin position="629"/>
        <end position="648"/>
    </location>
</feature>
<feature type="region of interest" description="Disordered" evidence="4">
    <location>
        <begin position="277"/>
        <end position="371"/>
    </location>
</feature>
<feature type="region of interest" description="Disordered" evidence="4">
    <location>
        <begin position="188"/>
        <end position="209"/>
    </location>
</feature>
<keyword evidence="1" id="KW-0479">Metal-binding</keyword>
<evidence type="ECO:0000256" key="4">
    <source>
        <dbReference type="SAM" id="MobiDB-lite"/>
    </source>
</evidence>
<sequence length="1153" mass="128037">MANPGEVTVQYVVVKSVEKLSEVVKSKCGTSKDFWFGTFPSSEHEELANKLSSIQVGPFWAAEAFTHCYAAPSEDAQADFTRLYLQLGLGQRSSKPARRYKASGLVYVLLNLTGFSKLYKHNMRMAAAAKTARKAKSSGKRKHKEARPINAEKLLEEAETSLADWVTSKKPRIEVISDPLASEWPDPRVAVASSSSSRPHPQSHAEKLDLHRRQVMVIQKRLEELLPSLPFDELSTSLALSKLEESMRKRKGKFDAFSADVERVIISFVNKTAAAKAAADAKKPPKASAKTKACAASAPKEWPAASSAAAERAMAAMTSGGEHDRASSEPEDVQKLHERVPVPQEGPESVHTEESQVKEGPSSASKTSSVLPTVEIEEVEEVEILDDTTAEANAEADAEADAEAEVDECGFQLAMNELRNATGPADAMAVLNALQNSQPSRELLSWGAWEAMLAARERMTQYVRVARLCRKLRDRWTALDTAGHRYGRYGTAQPRVIERPEAAKETAEKEMGNTCAEEKRQAEEEKRQARVQKEEERIRALRERQQKDAIRDQSVNDAKRLRWQAWETEQIERTPNYCSAGFAPKAEWIAELRESKRKENRAQKMDASDEIRAPMRTNYMEKLIDTSVWQCPTCTLLNDEGLLACDACGCPADMHAQRDVDYGRPDENTSAPRLAGWLQQNGLEAEYGEKLEEQGYTLEDLIEADPKDVEEMLRMIHAKPGAILDAVRGVDQAILVDASRPKLVRPKGDESRVRFREDVGPKFKEGDSVEYRSASTGWIPAKVLKVKGDLYDLDCKQDVPPDRMRMTKDSESAFSSGDLVEYFSASQGKWIPAKVLLRKQDRRLDLDCKQDVVITNVRKPDVTAATSFAPGDHVEYYSSSQANWISATVRAVKAGRIDLDCKPDVLPEHVRRPLPPPGSEPLPTLLEQGQAVEYFGAKLQRWIPAKVLKRNSDGTYDLDCKTNVQPAKVRRLKSASLESSPSSTVTLAPYKEGDRVEYFSGSQSRWIPARVLGVTPEGRFHLDCKSDVPAEKIRPPSKKTLDYQVGDVVDYFGASKGLWISTKVLKINEDGTFDLACKPRVLPENMRKAVSTTEALEKGPVFNLGDSVEYFGVSQNRWIPAKVVSMTSAGNYNLDVKQESGSGGDIDGSDEID</sequence>
<protein>
    <recommendedName>
        <fullName evidence="5">RanBP2-type domain-containing protein</fullName>
    </recommendedName>
</protein>
<dbReference type="InterPro" id="IPR001876">
    <property type="entry name" value="Znf_RanBP2"/>
</dbReference>
<feature type="compositionally biased region" description="Low complexity" evidence="4">
    <location>
        <begin position="286"/>
        <end position="316"/>
    </location>
</feature>
<reference evidence="6 7" key="1">
    <citation type="submission" date="2024-02" db="EMBL/GenBank/DDBJ databases">
        <authorList>
            <person name="Chen Y."/>
            <person name="Shah S."/>
            <person name="Dougan E. K."/>
            <person name="Thang M."/>
            <person name="Chan C."/>
        </authorList>
    </citation>
    <scope>NUCLEOTIDE SEQUENCE [LARGE SCALE GENOMIC DNA]</scope>
</reference>
<keyword evidence="2" id="KW-0863">Zinc-finger</keyword>
<feature type="compositionally biased region" description="Basic and acidic residues" evidence="4">
    <location>
        <begin position="348"/>
        <end position="357"/>
    </location>
</feature>